<dbReference type="RefSeq" id="WP_114005721.1">
    <property type="nucleotide sequence ID" value="NZ_QGDC01000007.1"/>
</dbReference>
<reference evidence="8 9" key="1">
    <citation type="submission" date="2018-05" db="EMBL/GenBank/DDBJ databases">
        <title>Mucilaginibacter hurinus sp. nov., isolated from briquette warehouse soil.</title>
        <authorList>
            <person name="Choi L."/>
        </authorList>
    </citation>
    <scope>NUCLEOTIDE SEQUENCE [LARGE SCALE GENOMIC DNA]</scope>
    <source>
        <strain evidence="8 9">ZR32</strain>
    </source>
</reference>
<dbReference type="Proteomes" id="UP000253209">
    <property type="component" value="Unassembled WGS sequence"/>
</dbReference>
<evidence type="ECO:0000313" key="8">
    <source>
        <dbReference type="EMBL" id="RCH54210.1"/>
    </source>
</evidence>
<dbReference type="PANTHER" id="PTHR43255:SF1">
    <property type="entry name" value="IRON-SULFUR-BINDING OXIDOREDUCTASE FADF-RELATED"/>
    <property type="match status" value="1"/>
</dbReference>
<keyword evidence="6" id="KW-0812">Transmembrane</keyword>
<feature type="transmembrane region" description="Helical" evidence="6">
    <location>
        <begin position="183"/>
        <end position="200"/>
    </location>
</feature>
<dbReference type="InterPro" id="IPR051460">
    <property type="entry name" value="HdrC_iron-sulfur_subunit"/>
</dbReference>
<comment type="caution">
    <text evidence="8">The sequence shown here is derived from an EMBL/GenBank/DDBJ whole genome shotgun (WGS) entry which is preliminary data.</text>
</comment>
<dbReference type="GO" id="GO:0051539">
    <property type="term" value="F:4 iron, 4 sulfur cluster binding"/>
    <property type="evidence" value="ECO:0007669"/>
    <property type="project" value="UniProtKB-KW"/>
</dbReference>
<evidence type="ECO:0000259" key="7">
    <source>
        <dbReference type="PROSITE" id="PS51379"/>
    </source>
</evidence>
<dbReference type="GO" id="GO:0016491">
    <property type="term" value="F:oxidoreductase activity"/>
    <property type="evidence" value="ECO:0007669"/>
    <property type="project" value="UniProtKB-KW"/>
</dbReference>
<dbReference type="OrthoDB" id="9769677at2"/>
<protein>
    <submittedName>
        <fullName evidence="8">Fe-S oxidoreductase</fullName>
    </submittedName>
</protein>
<dbReference type="PROSITE" id="PS00198">
    <property type="entry name" value="4FE4S_FER_1"/>
    <property type="match status" value="1"/>
</dbReference>
<dbReference type="Gene3D" id="1.10.1060.10">
    <property type="entry name" value="Alpha-helical ferredoxin"/>
    <property type="match status" value="1"/>
</dbReference>
<feature type="domain" description="4Fe-4S ferredoxin-type" evidence="7">
    <location>
        <begin position="292"/>
        <end position="322"/>
    </location>
</feature>
<feature type="domain" description="4Fe-4S ferredoxin-type" evidence="7">
    <location>
        <begin position="356"/>
        <end position="386"/>
    </location>
</feature>
<evidence type="ECO:0000256" key="5">
    <source>
        <dbReference type="ARBA" id="ARBA00023014"/>
    </source>
</evidence>
<keyword evidence="6" id="KW-0472">Membrane</keyword>
<keyword evidence="1" id="KW-0004">4Fe-4S</keyword>
<gene>
    <name evidence="8" type="ORF">DJ568_12995</name>
</gene>
<dbReference type="InterPro" id="IPR017896">
    <property type="entry name" value="4Fe4S_Fe-S-bd"/>
</dbReference>
<dbReference type="Pfam" id="PF13237">
    <property type="entry name" value="Fer4_10"/>
    <property type="match status" value="1"/>
</dbReference>
<keyword evidence="4" id="KW-0408">Iron</keyword>
<dbReference type="AlphaFoldDB" id="A0A367GLK6"/>
<organism evidence="8 9">
    <name type="scientific">Mucilaginibacter hurinus</name>
    <dbReference type="NCBI Taxonomy" id="2201324"/>
    <lineage>
        <taxon>Bacteria</taxon>
        <taxon>Pseudomonadati</taxon>
        <taxon>Bacteroidota</taxon>
        <taxon>Sphingobacteriia</taxon>
        <taxon>Sphingobacteriales</taxon>
        <taxon>Sphingobacteriaceae</taxon>
        <taxon>Mucilaginibacter</taxon>
    </lineage>
</organism>
<proteinExistence type="predicted"/>
<dbReference type="SUPFAM" id="SSF46548">
    <property type="entry name" value="alpha-helical ferredoxin"/>
    <property type="match status" value="1"/>
</dbReference>
<dbReference type="GO" id="GO:0005886">
    <property type="term" value="C:plasma membrane"/>
    <property type="evidence" value="ECO:0007669"/>
    <property type="project" value="TreeGrafter"/>
</dbReference>
<keyword evidence="6" id="KW-1133">Transmembrane helix</keyword>
<sequence>MIQQIVFFLILIFAIYLFYKNAGKVRRNIMLGRDVNRSDHPALRWKIMAKVALGQTKMAKRPVAAVLHFLIYAGFVIINIEILEIVIDGLFGSHRIFAGPLGGFYNVLIGSFEVLALLVLTACVAFLLRRNLLNIKRFRGTEMKSWPRSDANYILIIEICLMTAFLTMNAADNKLQLLQYGDYTSAGVFPVSAFLAPLLPDTTSALVTIERSCWWFHIVGILAFLNYLPYSKHFHILLAFPNTYYSNLKPQGYVNNMASVTNEVKAMLDPSYVQAETQAGSFGVKDATDLTWKNLLDAYTCTECGRCTAVCPANITGKLLSPRKIMMDTRDRITEIGKGIDANGKYHEDGKTLLDDYITREELWACTTCNACVEACPVNINPLEIIVEMRRYTVMEESTAPGSLNNMFANMENNGAPWKYSNADRFNWATPEEGQQNRERYDNI</sequence>
<dbReference type="InterPro" id="IPR036197">
    <property type="entry name" value="NarG-like_sf"/>
</dbReference>
<dbReference type="Gene3D" id="1.20.950.20">
    <property type="entry name" value="Transmembrane di-heme cytochromes, Chain C"/>
    <property type="match status" value="1"/>
</dbReference>
<keyword evidence="3" id="KW-0560">Oxidoreductase</keyword>
<dbReference type="PROSITE" id="PS51379">
    <property type="entry name" value="4FE4S_FER_2"/>
    <property type="match status" value="2"/>
</dbReference>
<accession>A0A367GLK6</accession>
<dbReference type="GO" id="GO:0046872">
    <property type="term" value="F:metal ion binding"/>
    <property type="evidence" value="ECO:0007669"/>
    <property type="project" value="UniProtKB-KW"/>
</dbReference>
<dbReference type="InterPro" id="IPR017900">
    <property type="entry name" value="4Fe4S_Fe_S_CS"/>
</dbReference>
<evidence type="ECO:0000256" key="1">
    <source>
        <dbReference type="ARBA" id="ARBA00022485"/>
    </source>
</evidence>
<dbReference type="InterPro" id="IPR009051">
    <property type="entry name" value="Helical_ferredxn"/>
</dbReference>
<feature type="transmembrane region" description="Helical" evidence="6">
    <location>
        <begin position="150"/>
        <end position="171"/>
    </location>
</feature>
<evidence type="ECO:0000256" key="2">
    <source>
        <dbReference type="ARBA" id="ARBA00022723"/>
    </source>
</evidence>
<feature type="transmembrane region" description="Helical" evidence="6">
    <location>
        <begin position="212"/>
        <end position="230"/>
    </location>
</feature>
<feature type="transmembrane region" description="Helical" evidence="6">
    <location>
        <begin position="63"/>
        <end position="87"/>
    </location>
</feature>
<evidence type="ECO:0000256" key="3">
    <source>
        <dbReference type="ARBA" id="ARBA00023002"/>
    </source>
</evidence>
<feature type="transmembrane region" description="Helical" evidence="6">
    <location>
        <begin position="6"/>
        <end position="23"/>
    </location>
</feature>
<evidence type="ECO:0000313" key="9">
    <source>
        <dbReference type="Proteomes" id="UP000253209"/>
    </source>
</evidence>
<name>A0A367GLK6_9SPHI</name>
<keyword evidence="2" id="KW-0479">Metal-binding</keyword>
<feature type="transmembrane region" description="Helical" evidence="6">
    <location>
        <begin position="107"/>
        <end position="129"/>
    </location>
</feature>
<dbReference type="SUPFAM" id="SSF103501">
    <property type="entry name" value="Respiratory nitrate reductase 1 gamma chain"/>
    <property type="match status" value="1"/>
</dbReference>
<evidence type="ECO:0000256" key="6">
    <source>
        <dbReference type="SAM" id="Phobius"/>
    </source>
</evidence>
<evidence type="ECO:0000256" key="4">
    <source>
        <dbReference type="ARBA" id="ARBA00023004"/>
    </source>
</evidence>
<dbReference type="PANTHER" id="PTHR43255">
    <property type="entry name" value="IRON-SULFUR-BINDING OXIDOREDUCTASE FADF-RELATED-RELATED"/>
    <property type="match status" value="1"/>
</dbReference>
<dbReference type="EMBL" id="QGDC01000007">
    <property type="protein sequence ID" value="RCH54210.1"/>
    <property type="molecule type" value="Genomic_DNA"/>
</dbReference>
<keyword evidence="9" id="KW-1185">Reference proteome</keyword>
<keyword evidence="5" id="KW-0411">Iron-sulfur</keyword>